<dbReference type="EMBL" id="JBANQN010000012">
    <property type="protein sequence ID" value="KAK6773829.1"/>
    <property type="molecule type" value="Genomic_DNA"/>
</dbReference>
<protein>
    <submittedName>
        <fullName evidence="1">Uncharacterized protein</fullName>
    </submittedName>
</protein>
<evidence type="ECO:0000313" key="1">
    <source>
        <dbReference type="EMBL" id="KAK6773829.1"/>
    </source>
</evidence>
<evidence type="ECO:0000313" key="2">
    <source>
        <dbReference type="Proteomes" id="UP001371456"/>
    </source>
</evidence>
<proteinExistence type="predicted"/>
<dbReference type="Proteomes" id="UP001371456">
    <property type="component" value="Unassembled WGS sequence"/>
</dbReference>
<accession>A0AAN8XZL2</accession>
<sequence length="105" mass="12576">MADFLSRPETCSRRFRAEPNKEQKNQWLSFRNLVQKMVMIGEWKKDIQDHLQHLQPLHNRMTPNDMFKKLPLTRQGLLLKHVQEITTYPQRFTVKVPSKVCQKTS</sequence>
<reference evidence="1 2" key="1">
    <citation type="submission" date="2024-02" db="EMBL/GenBank/DDBJ databases">
        <title>de novo genome assembly of Solanum bulbocastanum strain 11H21.</title>
        <authorList>
            <person name="Hosaka A.J."/>
        </authorList>
    </citation>
    <scope>NUCLEOTIDE SEQUENCE [LARGE SCALE GENOMIC DNA]</scope>
    <source>
        <tissue evidence="1">Young leaves</tissue>
    </source>
</reference>
<organism evidence="1 2">
    <name type="scientific">Solanum bulbocastanum</name>
    <name type="common">Wild potato</name>
    <dbReference type="NCBI Taxonomy" id="147425"/>
    <lineage>
        <taxon>Eukaryota</taxon>
        <taxon>Viridiplantae</taxon>
        <taxon>Streptophyta</taxon>
        <taxon>Embryophyta</taxon>
        <taxon>Tracheophyta</taxon>
        <taxon>Spermatophyta</taxon>
        <taxon>Magnoliopsida</taxon>
        <taxon>eudicotyledons</taxon>
        <taxon>Gunneridae</taxon>
        <taxon>Pentapetalae</taxon>
        <taxon>asterids</taxon>
        <taxon>lamiids</taxon>
        <taxon>Solanales</taxon>
        <taxon>Solanaceae</taxon>
        <taxon>Solanoideae</taxon>
        <taxon>Solaneae</taxon>
        <taxon>Solanum</taxon>
    </lineage>
</organism>
<name>A0AAN8XZL2_SOLBU</name>
<keyword evidence="2" id="KW-1185">Reference proteome</keyword>
<dbReference type="AlphaFoldDB" id="A0AAN8XZL2"/>
<gene>
    <name evidence="1" type="ORF">RDI58_029068</name>
</gene>
<comment type="caution">
    <text evidence="1">The sequence shown here is derived from an EMBL/GenBank/DDBJ whole genome shotgun (WGS) entry which is preliminary data.</text>
</comment>